<reference evidence="1 2" key="1">
    <citation type="submission" date="2020-01" db="EMBL/GenBank/DDBJ databases">
        <authorList>
            <person name="Liu G."/>
            <person name="Liu B."/>
        </authorList>
    </citation>
    <scope>NUCLEOTIDE SEQUENCE [LARGE SCALE GENOMIC DNA]</scope>
    <source>
        <strain evidence="1 2">FJAT-51161</strain>
    </source>
</reference>
<evidence type="ECO:0000313" key="2">
    <source>
        <dbReference type="Proteomes" id="UP000596049"/>
    </source>
</evidence>
<gene>
    <name evidence="1" type="ORF">FJQ98_16030</name>
</gene>
<organism evidence="1 2">
    <name type="scientific">Lysinibacillus agricola</name>
    <dbReference type="NCBI Taxonomy" id="2590012"/>
    <lineage>
        <taxon>Bacteria</taxon>
        <taxon>Bacillati</taxon>
        <taxon>Bacillota</taxon>
        <taxon>Bacilli</taxon>
        <taxon>Bacillales</taxon>
        <taxon>Bacillaceae</taxon>
        <taxon>Lysinibacillus</taxon>
    </lineage>
</organism>
<dbReference type="EMBL" id="CP067341">
    <property type="protein sequence ID" value="QQP10754.1"/>
    <property type="molecule type" value="Genomic_DNA"/>
</dbReference>
<dbReference type="RefSeq" id="WP_053595771.1">
    <property type="nucleotide sequence ID" value="NZ_CP067341.1"/>
</dbReference>
<name>A0ABX7AM33_9BACI</name>
<accession>A0ABX7AM33</accession>
<evidence type="ECO:0000313" key="1">
    <source>
        <dbReference type="EMBL" id="QQP10754.1"/>
    </source>
</evidence>
<protein>
    <submittedName>
        <fullName evidence="1">Uncharacterized protein</fullName>
    </submittedName>
</protein>
<dbReference type="Proteomes" id="UP000596049">
    <property type="component" value="Chromosome"/>
</dbReference>
<proteinExistence type="predicted"/>
<keyword evidence="2" id="KW-1185">Reference proteome</keyword>
<sequence length="141" mass="16205">MFKNIFKKFKKKNNTQQINKAVVPEEKYIFNNDVIAYKTKNVIDEIKSKYKNIVMTSVVDVKFEIYNKDIEFITLMPTISNSTGEVNVRIEDILIEGDLLVSISAFDGNGNKIEDDIKLKFKNAKIDTHSNKITVDPNNII</sequence>